<feature type="compositionally biased region" description="Basic residues" evidence="1">
    <location>
        <begin position="15"/>
        <end position="28"/>
    </location>
</feature>
<sequence length="82" mass="9303">MDVPKMNANMEGGKRKTVKGKKRVRKTAKNQNKSNKGKLQAYCVKCRNKVDIQKGKQVTMKNKRKAMKGVCAKCGTKVFRIM</sequence>
<accession>A0A6C0IMK3</accession>
<proteinExistence type="predicted"/>
<feature type="region of interest" description="Disordered" evidence="1">
    <location>
        <begin position="1"/>
        <end position="36"/>
    </location>
</feature>
<evidence type="ECO:0000313" key="3">
    <source>
        <dbReference type="EMBL" id="QHT94428.1"/>
    </source>
</evidence>
<organism evidence="3">
    <name type="scientific">viral metagenome</name>
    <dbReference type="NCBI Taxonomy" id="1070528"/>
    <lineage>
        <taxon>unclassified sequences</taxon>
        <taxon>metagenomes</taxon>
        <taxon>organismal metagenomes</taxon>
    </lineage>
</organism>
<dbReference type="InterPro" id="IPR044044">
    <property type="entry name" value="DUF5679"/>
</dbReference>
<reference evidence="3" key="1">
    <citation type="journal article" date="2020" name="Nature">
        <title>Giant virus diversity and host interactions through global metagenomics.</title>
        <authorList>
            <person name="Schulz F."/>
            <person name="Roux S."/>
            <person name="Paez-Espino D."/>
            <person name="Jungbluth S."/>
            <person name="Walsh D.A."/>
            <person name="Denef V.J."/>
            <person name="McMahon K.D."/>
            <person name="Konstantinidis K.T."/>
            <person name="Eloe-Fadrosh E.A."/>
            <person name="Kyrpides N.C."/>
            <person name="Woyke T."/>
        </authorList>
    </citation>
    <scope>NUCLEOTIDE SEQUENCE</scope>
    <source>
        <strain evidence="3">GVMAG-M-3300024258-28</strain>
    </source>
</reference>
<name>A0A6C0IMK3_9ZZZZ</name>
<evidence type="ECO:0000259" key="2">
    <source>
        <dbReference type="Pfam" id="PF18930"/>
    </source>
</evidence>
<feature type="domain" description="DUF5679" evidence="2">
    <location>
        <begin position="42"/>
        <end position="81"/>
    </location>
</feature>
<dbReference type="EMBL" id="MN740221">
    <property type="protein sequence ID" value="QHT94428.1"/>
    <property type="molecule type" value="Genomic_DNA"/>
</dbReference>
<protein>
    <recommendedName>
        <fullName evidence="2">DUF5679 domain-containing protein</fullName>
    </recommendedName>
</protein>
<dbReference type="Pfam" id="PF18930">
    <property type="entry name" value="DUF5679"/>
    <property type="match status" value="1"/>
</dbReference>
<dbReference type="AlphaFoldDB" id="A0A6C0IMK3"/>
<evidence type="ECO:0000256" key="1">
    <source>
        <dbReference type="SAM" id="MobiDB-lite"/>
    </source>
</evidence>